<protein>
    <submittedName>
        <fullName evidence="1">Uncharacterized protein</fullName>
    </submittedName>
</protein>
<keyword evidence="2" id="KW-1185">Reference proteome</keyword>
<reference evidence="2" key="1">
    <citation type="submission" date="2014-09" db="EMBL/GenBank/DDBJ databases">
        <authorList>
            <person name="Mudge J."/>
            <person name="Ramaraj T."/>
            <person name="Lindquist I.E."/>
            <person name="Bharti A.K."/>
            <person name="Sundararajan A."/>
            <person name="Cameron C.T."/>
            <person name="Woodward J.E."/>
            <person name="May G.D."/>
            <person name="Brubaker C."/>
            <person name="Broadhvest J."/>
            <person name="Wilkins T.A."/>
        </authorList>
    </citation>
    <scope>NUCLEOTIDE SEQUENCE</scope>
    <source>
        <strain evidence="2">cv. AKA8401</strain>
    </source>
</reference>
<evidence type="ECO:0000313" key="1">
    <source>
        <dbReference type="EMBL" id="KHF99646.1"/>
    </source>
</evidence>
<proteinExistence type="predicted"/>
<sequence>MPLNSMIHVVAYT</sequence>
<dbReference type="Proteomes" id="UP000032142">
    <property type="component" value="Unassembled WGS sequence"/>
</dbReference>
<gene>
    <name evidence="1" type="ORF">F383_38500</name>
</gene>
<accession>A0A0B0MGY1</accession>
<name>A0A0B0MGY1_GOSAR</name>
<evidence type="ECO:0000313" key="2">
    <source>
        <dbReference type="Proteomes" id="UP000032142"/>
    </source>
</evidence>
<comment type="caution">
    <text evidence="1">The sequence shown here is derived from an EMBL/GenBank/DDBJ whole genome shotgun (WGS) entry which is preliminary data.</text>
</comment>
<organism evidence="1 2">
    <name type="scientific">Gossypium arboreum</name>
    <name type="common">Tree cotton</name>
    <name type="synonym">Gossypium nanking</name>
    <dbReference type="NCBI Taxonomy" id="29729"/>
    <lineage>
        <taxon>Eukaryota</taxon>
        <taxon>Viridiplantae</taxon>
        <taxon>Streptophyta</taxon>
        <taxon>Embryophyta</taxon>
        <taxon>Tracheophyta</taxon>
        <taxon>Spermatophyta</taxon>
        <taxon>Magnoliopsida</taxon>
        <taxon>eudicotyledons</taxon>
        <taxon>Gunneridae</taxon>
        <taxon>Pentapetalae</taxon>
        <taxon>rosids</taxon>
        <taxon>malvids</taxon>
        <taxon>Malvales</taxon>
        <taxon>Malvaceae</taxon>
        <taxon>Malvoideae</taxon>
        <taxon>Gossypium</taxon>
    </lineage>
</organism>
<dbReference type="EMBL" id="JRRC01088040">
    <property type="protein sequence ID" value="KHF99646.1"/>
    <property type="molecule type" value="Genomic_DNA"/>
</dbReference>